<dbReference type="Proteomes" id="UP001597497">
    <property type="component" value="Unassembled WGS sequence"/>
</dbReference>
<dbReference type="EMBL" id="JBHUMM010000001">
    <property type="protein sequence ID" value="MFD2670144.1"/>
    <property type="molecule type" value="Genomic_DNA"/>
</dbReference>
<reference evidence="3" key="1">
    <citation type="journal article" date="2019" name="Int. J. Syst. Evol. Microbiol.">
        <title>The Global Catalogue of Microorganisms (GCM) 10K type strain sequencing project: providing services to taxonomists for standard genome sequencing and annotation.</title>
        <authorList>
            <consortium name="The Broad Institute Genomics Platform"/>
            <consortium name="The Broad Institute Genome Sequencing Center for Infectious Disease"/>
            <person name="Wu L."/>
            <person name="Ma J."/>
        </authorList>
    </citation>
    <scope>NUCLEOTIDE SEQUENCE [LARGE SCALE GENOMIC DNA]</scope>
    <source>
        <strain evidence="3">KCTC 33676</strain>
    </source>
</reference>
<proteinExistence type="predicted"/>
<accession>A0ABW5R5W5</accession>
<keyword evidence="1" id="KW-0732">Signal</keyword>
<evidence type="ECO:0008006" key="4">
    <source>
        <dbReference type="Google" id="ProtNLM"/>
    </source>
</evidence>
<protein>
    <recommendedName>
        <fullName evidence="4">DUF4825 domain-containing protein</fullName>
    </recommendedName>
</protein>
<dbReference type="RefSeq" id="WP_379927483.1">
    <property type="nucleotide sequence ID" value="NZ_JBHUMM010000001.1"/>
</dbReference>
<gene>
    <name evidence="2" type="ORF">ACFSUC_00815</name>
</gene>
<comment type="caution">
    <text evidence="2">The sequence shown here is derived from an EMBL/GenBank/DDBJ whole genome shotgun (WGS) entry which is preliminary data.</text>
</comment>
<sequence length="171" mass="19746">MNNFKSRILFILFGALLLAGCSGNVVNLQDGDTHVTKEMNEVISDYIIQKYSTLYYETEKQFEIHKVYGTNETDGVITVYIWSYYGGFNKSTGTEFQAGHSLPAVIQLSKNGEKYSVIEYIEPQDGDEYQPSLKKMFPEKYFKLAHQDTGNIKELRQEMNEKVTQWLEKPE</sequence>
<evidence type="ECO:0000313" key="2">
    <source>
        <dbReference type="EMBL" id="MFD2670144.1"/>
    </source>
</evidence>
<feature type="signal peptide" evidence="1">
    <location>
        <begin position="1"/>
        <end position="27"/>
    </location>
</feature>
<keyword evidence="3" id="KW-1185">Reference proteome</keyword>
<dbReference type="PROSITE" id="PS51257">
    <property type="entry name" value="PROKAR_LIPOPROTEIN"/>
    <property type="match status" value="1"/>
</dbReference>
<evidence type="ECO:0000313" key="3">
    <source>
        <dbReference type="Proteomes" id="UP001597497"/>
    </source>
</evidence>
<organism evidence="2 3">
    <name type="scientific">Marinicrinis sediminis</name>
    <dbReference type="NCBI Taxonomy" id="1652465"/>
    <lineage>
        <taxon>Bacteria</taxon>
        <taxon>Bacillati</taxon>
        <taxon>Bacillota</taxon>
        <taxon>Bacilli</taxon>
        <taxon>Bacillales</taxon>
        <taxon>Paenibacillaceae</taxon>
    </lineage>
</organism>
<evidence type="ECO:0000256" key="1">
    <source>
        <dbReference type="SAM" id="SignalP"/>
    </source>
</evidence>
<name>A0ABW5R5W5_9BACL</name>
<feature type="chain" id="PRO_5046952215" description="DUF4825 domain-containing protein" evidence="1">
    <location>
        <begin position="28"/>
        <end position="171"/>
    </location>
</feature>